<dbReference type="AlphaFoldDB" id="A0A3A4ATQ7"/>
<keyword evidence="5" id="KW-1185">Reference proteome</keyword>
<dbReference type="CDD" id="cd02062">
    <property type="entry name" value="Nitro_FMN_reductase"/>
    <property type="match status" value="1"/>
</dbReference>
<evidence type="ECO:0000259" key="3">
    <source>
        <dbReference type="Pfam" id="PF00881"/>
    </source>
</evidence>
<feature type="domain" description="Nitroreductase" evidence="3">
    <location>
        <begin position="7"/>
        <end position="59"/>
    </location>
</feature>
<organism evidence="4 5">
    <name type="scientific">Bailinhaonella thermotolerans</name>
    <dbReference type="NCBI Taxonomy" id="1070861"/>
    <lineage>
        <taxon>Bacteria</taxon>
        <taxon>Bacillati</taxon>
        <taxon>Actinomycetota</taxon>
        <taxon>Actinomycetes</taxon>
        <taxon>Streptosporangiales</taxon>
        <taxon>Streptosporangiaceae</taxon>
        <taxon>Bailinhaonella</taxon>
    </lineage>
</organism>
<dbReference type="InterPro" id="IPR000415">
    <property type="entry name" value="Nitroreductase-like"/>
</dbReference>
<feature type="domain" description="Nitroreductase" evidence="3">
    <location>
        <begin position="72"/>
        <end position="145"/>
    </location>
</feature>
<name>A0A3A4ATQ7_9ACTN</name>
<dbReference type="GO" id="GO:0016491">
    <property type="term" value="F:oxidoreductase activity"/>
    <property type="evidence" value="ECO:0007669"/>
    <property type="project" value="UniProtKB-KW"/>
</dbReference>
<gene>
    <name evidence="4" type="ORF">D5H75_28935</name>
</gene>
<evidence type="ECO:0000256" key="1">
    <source>
        <dbReference type="ARBA" id="ARBA00007118"/>
    </source>
</evidence>
<sequence>MDTWETIVSRRDVREFSGREIGDEDLDRILEAGRRAPSSMNWQPWDFVVVTGREELTRLSATGAYMKHVPGAAAAIVLVAPVARDDMHRDWAQFDLGQAAMSMELAAAALGIGSGHASITDQGGARELLGLPADRFAPYLLVLGYPKDRPLAPIRRPDRRPFAEVVHRGRW</sequence>
<dbReference type="OrthoDB" id="9798230at2"/>
<dbReference type="Gene3D" id="3.40.109.10">
    <property type="entry name" value="NADH Oxidase"/>
    <property type="match status" value="1"/>
</dbReference>
<evidence type="ECO:0000256" key="2">
    <source>
        <dbReference type="ARBA" id="ARBA00023002"/>
    </source>
</evidence>
<proteinExistence type="inferred from homology"/>
<protein>
    <submittedName>
        <fullName evidence="4">Nitroreductase</fullName>
    </submittedName>
</protein>
<evidence type="ECO:0000313" key="5">
    <source>
        <dbReference type="Proteomes" id="UP000265768"/>
    </source>
</evidence>
<dbReference type="PANTHER" id="PTHR43673">
    <property type="entry name" value="NAD(P)H NITROREDUCTASE YDGI-RELATED"/>
    <property type="match status" value="1"/>
</dbReference>
<dbReference type="EMBL" id="QZEY01000014">
    <property type="protein sequence ID" value="RJL24808.1"/>
    <property type="molecule type" value="Genomic_DNA"/>
</dbReference>
<dbReference type="Proteomes" id="UP000265768">
    <property type="component" value="Unassembled WGS sequence"/>
</dbReference>
<dbReference type="Pfam" id="PF00881">
    <property type="entry name" value="Nitroreductase"/>
    <property type="match status" value="2"/>
</dbReference>
<dbReference type="PANTHER" id="PTHR43673:SF10">
    <property type="entry name" value="NADH DEHYDROGENASE_NAD(P)H NITROREDUCTASE XCC3605-RELATED"/>
    <property type="match status" value="1"/>
</dbReference>
<dbReference type="InterPro" id="IPR029479">
    <property type="entry name" value="Nitroreductase"/>
</dbReference>
<dbReference type="RefSeq" id="WP_119929724.1">
    <property type="nucleotide sequence ID" value="NZ_QZEY01000014.1"/>
</dbReference>
<comment type="caution">
    <text evidence="4">The sequence shown here is derived from an EMBL/GenBank/DDBJ whole genome shotgun (WGS) entry which is preliminary data.</text>
</comment>
<comment type="similarity">
    <text evidence="1">Belongs to the nitroreductase family.</text>
</comment>
<evidence type="ECO:0000313" key="4">
    <source>
        <dbReference type="EMBL" id="RJL24808.1"/>
    </source>
</evidence>
<accession>A0A3A4ATQ7</accession>
<reference evidence="4 5" key="1">
    <citation type="submission" date="2018-09" db="EMBL/GenBank/DDBJ databases">
        <title>YIM 75507 draft genome.</title>
        <authorList>
            <person name="Tang S."/>
            <person name="Feng Y."/>
        </authorList>
    </citation>
    <scope>NUCLEOTIDE SEQUENCE [LARGE SCALE GENOMIC DNA]</scope>
    <source>
        <strain evidence="4 5">YIM 75507</strain>
    </source>
</reference>
<keyword evidence="2" id="KW-0560">Oxidoreductase</keyword>
<dbReference type="SUPFAM" id="SSF55469">
    <property type="entry name" value="FMN-dependent nitroreductase-like"/>
    <property type="match status" value="1"/>
</dbReference>